<dbReference type="GO" id="GO:0005765">
    <property type="term" value="C:lysosomal membrane"/>
    <property type="evidence" value="ECO:0007669"/>
    <property type="project" value="TreeGrafter"/>
</dbReference>
<proteinExistence type="predicted"/>
<dbReference type="AlphaFoldDB" id="A0A7S4D003"/>
<evidence type="ECO:0000256" key="1">
    <source>
        <dbReference type="SAM" id="MobiDB-lite"/>
    </source>
</evidence>
<dbReference type="PANTHER" id="PTHR12897:SF4">
    <property type="entry name" value="REGULATOR OF MON1-CCZ1 COMPLEX"/>
    <property type="match status" value="1"/>
</dbReference>
<gene>
    <name evidence="3" type="ORF">EGYM00163_LOCUS21938</name>
</gene>
<feature type="compositionally biased region" description="Low complexity" evidence="1">
    <location>
        <begin position="33"/>
        <end position="43"/>
    </location>
</feature>
<protein>
    <recommendedName>
        <fullName evidence="2">Mic1 domain-containing protein</fullName>
    </recommendedName>
</protein>
<feature type="region of interest" description="Disordered" evidence="1">
    <location>
        <begin position="25"/>
        <end position="78"/>
    </location>
</feature>
<dbReference type="Pfam" id="PF07035">
    <property type="entry name" value="RMC1_C"/>
    <property type="match status" value="1"/>
</dbReference>
<evidence type="ECO:0000259" key="2">
    <source>
        <dbReference type="Pfam" id="PF07035"/>
    </source>
</evidence>
<dbReference type="GO" id="GO:0031902">
    <property type="term" value="C:late endosome membrane"/>
    <property type="evidence" value="ECO:0007669"/>
    <property type="project" value="TreeGrafter"/>
</dbReference>
<name>A0A7S4D003_9EUGL</name>
<sequence length="293" mass="32112">MRRRVPVPVLGDVFDLMNGACAQFRRENRAKGSPDPSDGPGSPVTSPRSDGPAQSAGAEARAPGAPTPPEASAVFPHPVTDEYDPEAWALALGGDGPSLTSDGLLAIPQASVGTEVFVPLHKAQACSVKYFSAAVVEYLRSLEHYKIPLEGLMHDFLVDMLMHCAPPEFHRLHQFIQFQAIASQVSTAFQLLKVEDRWPPSFQLAMDMLSKLKAYAEMIEVYLARGKVVAAVELMIRFNVTNVSEQAIVDRALECEDQQEKFTALQLVQKWKNGAGSQTALEDHIPELMDQLM</sequence>
<dbReference type="InterPro" id="IPR009755">
    <property type="entry name" value="RMC1_C"/>
</dbReference>
<dbReference type="EMBL" id="HBJA01062049">
    <property type="protein sequence ID" value="CAE0810793.1"/>
    <property type="molecule type" value="Transcribed_RNA"/>
</dbReference>
<dbReference type="InterPro" id="IPR040371">
    <property type="entry name" value="RMC1"/>
</dbReference>
<dbReference type="GO" id="GO:0035658">
    <property type="term" value="C:Mon1-Ccz1 complex"/>
    <property type="evidence" value="ECO:0007669"/>
    <property type="project" value="InterPro"/>
</dbReference>
<dbReference type="GO" id="GO:0010506">
    <property type="term" value="P:regulation of autophagy"/>
    <property type="evidence" value="ECO:0007669"/>
    <property type="project" value="InterPro"/>
</dbReference>
<reference evidence="3" key="1">
    <citation type="submission" date="2021-01" db="EMBL/GenBank/DDBJ databases">
        <authorList>
            <person name="Corre E."/>
            <person name="Pelletier E."/>
            <person name="Niang G."/>
            <person name="Scheremetjew M."/>
            <person name="Finn R."/>
            <person name="Kale V."/>
            <person name="Holt S."/>
            <person name="Cochrane G."/>
            <person name="Meng A."/>
            <person name="Brown T."/>
            <person name="Cohen L."/>
        </authorList>
    </citation>
    <scope>NUCLEOTIDE SEQUENCE</scope>
    <source>
        <strain evidence="3">CCMP1594</strain>
    </source>
</reference>
<accession>A0A7S4D003</accession>
<evidence type="ECO:0000313" key="3">
    <source>
        <dbReference type="EMBL" id="CAE0810793.1"/>
    </source>
</evidence>
<dbReference type="PANTHER" id="PTHR12897">
    <property type="entry name" value="COLON CANCER-ASSOCIATED PROTEIN MIC1"/>
    <property type="match status" value="1"/>
</dbReference>
<feature type="domain" description="Mic1" evidence="2">
    <location>
        <begin position="105"/>
        <end position="263"/>
    </location>
</feature>
<organism evidence="3">
    <name type="scientific">Eutreptiella gymnastica</name>
    <dbReference type="NCBI Taxonomy" id="73025"/>
    <lineage>
        <taxon>Eukaryota</taxon>
        <taxon>Discoba</taxon>
        <taxon>Euglenozoa</taxon>
        <taxon>Euglenida</taxon>
        <taxon>Spirocuta</taxon>
        <taxon>Euglenophyceae</taxon>
        <taxon>Eutreptiales</taxon>
        <taxon>Eutreptiaceae</taxon>
        <taxon>Eutreptiella</taxon>
    </lineage>
</organism>